<evidence type="ECO:0000313" key="2">
    <source>
        <dbReference type="EMBL" id="ASK26943.1"/>
    </source>
</evidence>
<proteinExistence type="predicted"/>
<gene>
    <name evidence="2" type="ORF">BG910_03570</name>
</gene>
<dbReference type="EMBL" id="CP022278">
    <property type="protein sequence ID" value="ASK26943.1"/>
    <property type="molecule type" value="Genomic_DNA"/>
</dbReference>
<feature type="region of interest" description="Disordered" evidence="1">
    <location>
        <begin position="30"/>
        <end position="145"/>
    </location>
</feature>
<feature type="compositionally biased region" description="Basic and acidic residues" evidence="1">
    <location>
        <begin position="99"/>
        <end position="131"/>
    </location>
</feature>
<dbReference type="KEGG" id="nei:BG910_03570"/>
<accession>A0A220S0J9</accession>
<dbReference type="RefSeq" id="WP_089035663.1">
    <property type="nucleotide sequence ID" value="NZ_CP022278.1"/>
</dbReference>
<feature type="compositionally biased region" description="Polar residues" evidence="1">
    <location>
        <begin position="48"/>
        <end position="59"/>
    </location>
</feature>
<evidence type="ECO:0000313" key="3">
    <source>
        <dbReference type="Proteomes" id="UP000198238"/>
    </source>
</evidence>
<reference evidence="2 3" key="1">
    <citation type="submission" date="2017-06" db="EMBL/GenBank/DDBJ databases">
        <title>Neisseria chenwenguii sp. nov., isolated from the intestinal contents of Tibetan Plateau Pika in Yushu, Qinghai Province, China.</title>
        <authorList>
            <person name="Zhang G."/>
        </authorList>
    </citation>
    <scope>NUCLEOTIDE SEQUENCE [LARGE SCALE GENOMIC DNA]</scope>
    <source>
        <strain evidence="2 3">10023</strain>
    </source>
</reference>
<dbReference type="Proteomes" id="UP000198238">
    <property type="component" value="Chromosome"/>
</dbReference>
<keyword evidence="3" id="KW-1185">Reference proteome</keyword>
<dbReference type="AlphaFoldDB" id="A0A220S0J9"/>
<keyword evidence="2" id="KW-0132">Cell division</keyword>
<organism evidence="2 3">
    <name type="scientific">Neisseria chenwenguii</name>
    <dbReference type="NCBI Taxonomy" id="1853278"/>
    <lineage>
        <taxon>Bacteria</taxon>
        <taxon>Pseudomonadati</taxon>
        <taxon>Pseudomonadota</taxon>
        <taxon>Betaproteobacteria</taxon>
        <taxon>Neisseriales</taxon>
        <taxon>Neisseriaceae</taxon>
        <taxon>Neisseria</taxon>
    </lineage>
</organism>
<protein>
    <submittedName>
        <fullName evidence="2">Cell division protein</fullName>
    </submittedName>
</protein>
<evidence type="ECO:0000256" key="1">
    <source>
        <dbReference type="SAM" id="MobiDB-lite"/>
    </source>
</evidence>
<name>A0A220S0J9_9NEIS</name>
<feature type="compositionally biased region" description="Low complexity" evidence="1">
    <location>
        <begin position="65"/>
        <end position="79"/>
    </location>
</feature>
<dbReference type="GO" id="GO:0051301">
    <property type="term" value="P:cell division"/>
    <property type="evidence" value="ECO:0007669"/>
    <property type="project" value="UniProtKB-KW"/>
</dbReference>
<keyword evidence="2" id="KW-0131">Cell cycle</keyword>
<sequence>MKWLFAVLVALNIIVFGGMVAHRMTDKHQTAAVSPSDGGKQELARPQSLGTSSANNSPATPDWIAASETAAASEPAPEAVLTAPAASAANTEQVQKAQLQKEQEAKLAQEKEKREREEKARREKEAREKALAKNNMPSEKTPAGNCASAAHISMDEDDYHRIKGLLTRWPHAASRSVEKRGAQTAAKTAKTFRVMLPSDGDAIAKLASLNDKGFSASIYEGGISVGVVRSRSFAQVLISRLSGAGFGGARIVEQEEKGASDSGQSVSRMNVTFMAVDAKTLQDIRDVVGRYGNLSVKGCK</sequence>